<protein>
    <recommendedName>
        <fullName evidence="5">GGDEF domain-containing protein</fullName>
    </recommendedName>
</protein>
<reference evidence="4" key="1">
    <citation type="journal article" date="2019" name="Int. J. Syst. Evol. Microbiol.">
        <title>The Global Catalogue of Microorganisms (GCM) 10K type strain sequencing project: providing services to taxonomists for standard genome sequencing and annotation.</title>
        <authorList>
            <consortium name="The Broad Institute Genomics Platform"/>
            <consortium name="The Broad Institute Genome Sequencing Center for Infectious Disease"/>
            <person name="Wu L."/>
            <person name="Ma J."/>
        </authorList>
    </citation>
    <scope>NUCLEOTIDE SEQUENCE [LARGE SCALE GENOMIC DNA]</scope>
    <source>
        <strain evidence="4">CGMCC 1.15905</strain>
    </source>
</reference>
<name>A0ABQ1HC47_9GAMM</name>
<dbReference type="SMART" id="SM00267">
    <property type="entry name" value="GGDEF"/>
    <property type="match status" value="1"/>
</dbReference>
<dbReference type="PANTHER" id="PTHR33121">
    <property type="entry name" value="CYCLIC DI-GMP PHOSPHODIESTERASE PDEF"/>
    <property type="match status" value="1"/>
</dbReference>
<accession>A0ABQ1HC47</accession>
<dbReference type="Pfam" id="PF00563">
    <property type="entry name" value="EAL"/>
    <property type="match status" value="1"/>
</dbReference>
<dbReference type="Gene3D" id="3.30.70.270">
    <property type="match status" value="1"/>
</dbReference>
<evidence type="ECO:0000313" key="3">
    <source>
        <dbReference type="EMBL" id="GGA70032.1"/>
    </source>
</evidence>
<dbReference type="NCBIfam" id="TIGR00254">
    <property type="entry name" value="GGDEF"/>
    <property type="match status" value="1"/>
</dbReference>
<dbReference type="Proteomes" id="UP000623419">
    <property type="component" value="Unassembled WGS sequence"/>
</dbReference>
<dbReference type="InterPro" id="IPR001633">
    <property type="entry name" value="EAL_dom"/>
</dbReference>
<evidence type="ECO:0000259" key="2">
    <source>
        <dbReference type="PROSITE" id="PS50887"/>
    </source>
</evidence>
<sequence length="416" mass="45132">MITRNGAMAEVLAPKVAEALAESRSLGILCIGMQGLRRLRIHAGFRAVDELLRQAAERLRAILRPGDEMIELGSGDYGLLLADLKDSQHALLAAARVQRQFEQPFEAAGQPVLAMVSVGVAMCPEHGDEPELLCRQAEQAMLQARYEPDRMLVCKTRITPMGVDPADVMTAINEGQLSMWLQPILDVRRRNIVGAEALARWEHPEKGFVSPGVFIPVAEGSGMISHFTRWSINACLQQVSEARKLGLDFPIALNLSATAFAERGLVEQLLGGLKLWDVAPRDLVLEVTETAIVADVRRGANQLRQLNAAGVRVSIDDFGVGNASVSYLKEFPATEMKIDQSFVTGMLGDLRSLQIVKAMIVFAHQMGMRVVAEGVEDDATLEALGDLNCNLAQGWAIGKPKPAAEFLAELKAPAPG</sequence>
<evidence type="ECO:0000259" key="1">
    <source>
        <dbReference type="PROSITE" id="PS50883"/>
    </source>
</evidence>
<dbReference type="RefSeq" id="WP_188660952.1">
    <property type="nucleotide sequence ID" value="NZ_BMKC01000001.1"/>
</dbReference>
<evidence type="ECO:0000313" key="4">
    <source>
        <dbReference type="Proteomes" id="UP000623419"/>
    </source>
</evidence>
<dbReference type="PROSITE" id="PS50883">
    <property type="entry name" value="EAL"/>
    <property type="match status" value="1"/>
</dbReference>
<dbReference type="InterPro" id="IPR050706">
    <property type="entry name" value="Cyclic-di-GMP_PDE-like"/>
</dbReference>
<comment type="caution">
    <text evidence="3">The sequence shown here is derived from an EMBL/GenBank/DDBJ whole genome shotgun (WGS) entry which is preliminary data.</text>
</comment>
<evidence type="ECO:0008006" key="5">
    <source>
        <dbReference type="Google" id="ProtNLM"/>
    </source>
</evidence>
<dbReference type="SMART" id="SM00052">
    <property type="entry name" value="EAL"/>
    <property type="match status" value="1"/>
</dbReference>
<proteinExistence type="predicted"/>
<feature type="domain" description="EAL" evidence="1">
    <location>
        <begin position="161"/>
        <end position="414"/>
    </location>
</feature>
<gene>
    <name evidence="3" type="ORF">GCM10011521_05190</name>
</gene>
<dbReference type="Gene3D" id="3.20.20.450">
    <property type="entry name" value="EAL domain"/>
    <property type="match status" value="1"/>
</dbReference>
<dbReference type="PANTHER" id="PTHR33121:SF70">
    <property type="entry name" value="SIGNALING PROTEIN YKOW"/>
    <property type="match status" value="1"/>
</dbReference>
<dbReference type="EMBL" id="BMKC01000001">
    <property type="protein sequence ID" value="GGA70032.1"/>
    <property type="molecule type" value="Genomic_DNA"/>
</dbReference>
<organism evidence="3 4">
    <name type="scientific">Arenimonas soli</name>
    <dbReference type="NCBI Taxonomy" id="2269504"/>
    <lineage>
        <taxon>Bacteria</taxon>
        <taxon>Pseudomonadati</taxon>
        <taxon>Pseudomonadota</taxon>
        <taxon>Gammaproteobacteria</taxon>
        <taxon>Lysobacterales</taxon>
        <taxon>Lysobacteraceae</taxon>
        <taxon>Arenimonas</taxon>
    </lineage>
</organism>
<dbReference type="Pfam" id="PF00990">
    <property type="entry name" value="GGDEF"/>
    <property type="match status" value="1"/>
</dbReference>
<dbReference type="SUPFAM" id="SSF141868">
    <property type="entry name" value="EAL domain-like"/>
    <property type="match status" value="1"/>
</dbReference>
<dbReference type="InterPro" id="IPR029787">
    <property type="entry name" value="Nucleotide_cyclase"/>
</dbReference>
<feature type="domain" description="GGDEF" evidence="2">
    <location>
        <begin position="24"/>
        <end position="158"/>
    </location>
</feature>
<dbReference type="InterPro" id="IPR000160">
    <property type="entry name" value="GGDEF_dom"/>
</dbReference>
<dbReference type="CDD" id="cd01948">
    <property type="entry name" value="EAL"/>
    <property type="match status" value="1"/>
</dbReference>
<dbReference type="PROSITE" id="PS50887">
    <property type="entry name" value="GGDEF"/>
    <property type="match status" value="1"/>
</dbReference>
<dbReference type="InterPro" id="IPR043128">
    <property type="entry name" value="Rev_trsase/Diguanyl_cyclase"/>
</dbReference>
<dbReference type="SUPFAM" id="SSF55073">
    <property type="entry name" value="Nucleotide cyclase"/>
    <property type="match status" value="1"/>
</dbReference>
<dbReference type="InterPro" id="IPR035919">
    <property type="entry name" value="EAL_sf"/>
</dbReference>
<keyword evidence="4" id="KW-1185">Reference proteome</keyword>